<dbReference type="EMBL" id="JARTFS010000003">
    <property type="protein sequence ID" value="MED4400463.1"/>
    <property type="molecule type" value="Genomic_DNA"/>
</dbReference>
<evidence type="ECO:0000313" key="2">
    <source>
        <dbReference type="Proteomes" id="UP001342826"/>
    </source>
</evidence>
<gene>
    <name evidence="1" type="ORF">P9271_03780</name>
</gene>
<dbReference type="Proteomes" id="UP001342826">
    <property type="component" value="Unassembled WGS sequence"/>
</dbReference>
<keyword evidence="2" id="KW-1185">Reference proteome</keyword>
<protein>
    <submittedName>
        <fullName evidence="1">Uncharacterized protein</fullName>
    </submittedName>
</protein>
<accession>A0ABU6NTI3</accession>
<proteinExistence type="predicted"/>
<reference evidence="1 2" key="1">
    <citation type="submission" date="2023-03" db="EMBL/GenBank/DDBJ databases">
        <title>Bacillus Genome Sequencing.</title>
        <authorList>
            <person name="Dunlap C."/>
        </authorList>
    </citation>
    <scope>NUCLEOTIDE SEQUENCE [LARGE SCALE GENOMIC DNA]</scope>
    <source>
        <strain evidence="1 2">NRS-1717</strain>
    </source>
</reference>
<organism evidence="1 2">
    <name type="scientific">Metabacillus fastidiosus</name>
    <dbReference type="NCBI Taxonomy" id="1458"/>
    <lineage>
        <taxon>Bacteria</taxon>
        <taxon>Bacillati</taxon>
        <taxon>Bacillota</taxon>
        <taxon>Bacilli</taxon>
        <taxon>Bacillales</taxon>
        <taxon>Bacillaceae</taxon>
        <taxon>Metabacillus</taxon>
    </lineage>
</organism>
<dbReference type="RefSeq" id="WP_066230299.1">
    <property type="nucleotide sequence ID" value="NZ_JARTFQ010000008.1"/>
</dbReference>
<name>A0ABU6NTI3_9BACI</name>
<evidence type="ECO:0000313" key="1">
    <source>
        <dbReference type="EMBL" id="MED4400463.1"/>
    </source>
</evidence>
<sequence>MNQVAGTYFVQLARIPYDGLEPEAAGKWVYSNLLTSYSDDLKEKTGTKIGEAVISMSGNRLHRTLEISL</sequence>
<dbReference type="GeneID" id="301141433"/>
<comment type="caution">
    <text evidence="1">The sequence shown here is derived from an EMBL/GenBank/DDBJ whole genome shotgun (WGS) entry which is preliminary data.</text>
</comment>